<keyword evidence="1" id="KW-0812">Transmembrane</keyword>
<evidence type="ECO:0000313" key="2">
    <source>
        <dbReference type="EMBL" id="SVA66254.1"/>
    </source>
</evidence>
<sequence>MTKDPKFNDEGEKPKKESDLIKFFKKRSFIYLLCAVMFVVFFVPEMMQPSELDQKITEILDSDDENHAWSILKSYKGTDDKGSTLGEIIMIQIENAYPSEKILKHHDTSIEISALDAQEEQGSGFYQVHFSFKTYDNAKDYLWYVNIQTDEIIPLNDGARKMMNI</sequence>
<accession>A0A381XNA5</accession>
<gene>
    <name evidence="2" type="ORF">METZ01_LOCUS119108</name>
</gene>
<dbReference type="AlphaFoldDB" id="A0A381XNA5"/>
<organism evidence="2">
    <name type="scientific">marine metagenome</name>
    <dbReference type="NCBI Taxonomy" id="408172"/>
    <lineage>
        <taxon>unclassified sequences</taxon>
        <taxon>metagenomes</taxon>
        <taxon>ecological metagenomes</taxon>
    </lineage>
</organism>
<protein>
    <submittedName>
        <fullName evidence="2">Uncharacterized protein</fullName>
    </submittedName>
</protein>
<evidence type="ECO:0000256" key="1">
    <source>
        <dbReference type="SAM" id="Phobius"/>
    </source>
</evidence>
<keyword evidence="1" id="KW-0472">Membrane</keyword>
<feature type="non-terminal residue" evidence="2">
    <location>
        <position position="165"/>
    </location>
</feature>
<feature type="transmembrane region" description="Helical" evidence="1">
    <location>
        <begin position="29"/>
        <end position="47"/>
    </location>
</feature>
<keyword evidence="1" id="KW-1133">Transmembrane helix</keyword>
<dbReference type="EMBL" id="UINC01015796">
    <property type="protein sequence ID" value="SVA66254.1"/>
    <property type="molecule type" value="Genomic_DNA"/>
</dbReference>
<reference evidence="2" key="1">
    <citation type="submission" date="2018-05" db="EMBL/GenBank/DDBJ databases">
        <authorList>
            <person name="Lanie J.A."/>
            <person name="Ng W.-L."/>
            <person name="Kazmierczak K.M."/>
            <person name="Andrzejewski T.M."/>
            <person name="Davidsen T.M."/>
            <person name="Wayne K.J."/>
            <person name="Tettelin H."/>
            <person name="Glass J.I."/>
            <person name="Rusch D."/>
            <person name="Podicherti R."/>
            <person name="Tsui H.-C.T."/>
            <person name="Winkler M.E."/>
        </authorList>
    </citation>
    <scope>NUCLEOTIDE SEQUENCE</scope>
</reference>
<proteinExistence type="predicted"/>
<name>A0A381XNA5_9ZZZZ</name>